<gene>
    <name evidence="8" type="ORF">H4R20_003786</name>
</gene>
<feature type="transmembrane region" description="Helical" evidence="6">
    <location>
        <begin position="140"/>
        <end position="159"/>
    </location>
</feature>
<comment type="subcellular location">
    <subcellularLocation>
        <location evidence="1">Membrane</location>
        <topology evidence="1">Multi-pass membrane protein</topology>
    </subcellularLocation>
</comment>
<evidence type="ECO:0000256" key="4">
    <source>
        <dbReference type="ARBA" id="ARBA00023136"/>
    </source>
</evidence>
<dbReference type="Proteomes" id="UP001140094">
    <property type="component" value="Unassembled WGS sequence"/>
</dbReference>
<organism evidence="8 9">
    <name type="scientific">Coemansia guatemalensis</name>
    <dbReference type="NCBI Taxonomy" id="2761395"/>
    <lineage>
        <taxon>Eukaryota</taxon>
        <taxon>Fungi</taxon>
        <taxon>Fungi incertae sedis</taxon>
        <taxon>Zoopagomycota</taxon>
        <taxon>Kickxellomycotina</taxon>
        <taxon>Kickxellomycetes</taxon>
        <taxon>Kickxellales</taxon>
        <taxon>Kickxellaceae</taxon>
        <taxon>Coemansia</taxon>
    </lineage>
</organism>
<dbReference type="PANTHER" id="PTHR46346">
    <property type="entry name" value="PHOSPHATIDYLINOSITOL N-ACETYLGLUCOSAMINYLTRANSFERASE SUBUNIT P"/>
    <property type="match status" value="1"/>
</dbReference>
<keyword evidence="2 6" id="KW-0812">Transmembrane</keyword>
<keyword evidence="3 6" id="KW-1133">Transmembrane helix</keyword>
<dbReference type="GO" id="GO:0005783">
    <property type="term" value="C:endoplasmic reticulum"/>
    <property type="evidence" value="ECO:0007669"/>
    <property type="project" value="TreeGrafter"/>
</dbReference>
<reference evidence="8" key="1">
    <citation type="submission" date="2022-07" db="EMBL/GenBank/DDBJ databases">
        <title>Phylogenomic reconstructions and comparative analyses of Kickxellomycotina fungi.</title>
        <authorList>
            <person name="Reynolds N.K."/>
            <person name="Stajich J.E."/>
            <person name="Barry K."/>
            <person name="Grigoriev I.V."/>
            <person name="Crous P."/>
            <person name="Smith M.E."/>
        </authorList>
    </citation>
    <scope>NUCLEOTIDE SEQUENCE</scope>
    <source>
        <strain evidence="8">NRRL 1565</strain>
    </source>
</reference>
<dbReference type="GO" id="GO:0006506">
    <property type="term" value="P:GPI anchor biosynthetic process"/>
    <property type="evidence" value="ECO:0007669"/>
    <property type="project" value="TreeGrafter"/>
</dbReference>
<feature type="compositionally biased region" description="Basic and acidic residues" evidence="5">
    <location>
        <begin position="1"/>
        <end position="10"/>
    </location>
</feature>
<evidence type="ECO:0000313" key="8">
    <source>
        <dbReference type="EMBL" id="KAJ2801161.1"/>
    </source>
</evidence>
<protein>
    <recommendedName>
        <fullName evidence="7">PIG-P domain-containing protein</fullName>
    </recommendedName>
</protein>
<evidence type="ECO:0000313" key="9">
    <source>
        <dbReference type="Proteomes" id="UP001140094"/>
    </source>
</evidence>
<evidence type="ECO:0000256" key="6">
    <source>
        <dbReference type="SAM" id="Phobius"/>
    </source>
</evidence>
<keyword evidence="9" id="KW-1185">Reference proteome</keyword>
<proteinExistence type="predicted"/>
<sequence length="219" mass="24608">MKRAHADARRRSNGSGILRSHEKPEAASAAQQKERERRSGNYNNYPSTLEAVHRKDCLMTMSSMSSIRHEHEYAGILESQSSTPSAAVDSTSAASTPTFEYYGFVVYLVSLAAFVVYLLWAYLPDQALEAVGITYYPDRYWAVALPAWWLMAVAFIYLFNMAMNMYNTPLLSSKDNITDPFSNLPDNMSNPQAFCYEEIGGIPPICDIPISLVNKCLYQ</sequence>
<dbReference type="OrthoDB" id="690928at2759"/>
<dbReference type="Pfam" id="PF08510">
    <property type="entry name" value="PIG-P"/>
    <property type="match status" value="1"/>
</dbReference>
<comment type="caution">
    <text evidence="8">The sequence shown here is derived from an EMBL/GenBank/DDBJ whole genome shotgun (WGS) entry which is preliminary data.</text>
</comment>
<feature type="transmembrane region" description="Helical" evidence="6">
    <location>
        <begin position="101"/>
        <end position="120"/>
    </location>
</feature>
<dbReference type="AlphaFoldDB" id="A0A9W8HXF3"/>
<evidence type="ECO:0000256" key="5">
    <source>
        <dbReference type="SAM" id="MobiDB-lite"/>
    </source>
</evidence>
<feature type="region of interest" description="Disordered" evidence="5">
    <location>
        <begin position="1"/>
        <end position="46"/>
    </location>
</feature>
<dbReference type="EMBL" id="JANBUO010000860">
    <property type="protein sequence ID" value="KAJ2801161.1"/>
    <property type="molecule type" value="Genomic_DNA"/>
</dbReference>
<dbReference type="InterPro" id="IPR052263">
    <property type="entry name" value="GPI_Anchor_Biosynth"/>
</dbReference>
<accession>A0A9W8HXF3</accession>
<keyword evidence="4 6" id="KW-0472">Membrane</keyword>
<dbReference type="GO" id="GO:0016020">
    <property type="term" value="C:membrane"/>
    <property type="evidence" value="ECO:0007669"/>
    <property type="project" value="UniProtKB-SubCell"/>
</dbReference>
<evidence type="ECO:0000256" key="1">
    <source>
        <dbReference type="ARBA" id="ARBA00004141"/>
    </source>
</evidence>
<evidence type="ECO:0000259" key="7">
    <source>
        <dbReference type="Pfam" id="PF08510"/>
    </source>
</evidence>
<evidence type="ECO:0000256" key="3">
    <source>
        <dbReference type="ARBA" id="ARBA00022989"/>
    </source>
</evidence>
<name>A0A9W8HXF3_9FUNG</name>
<dbReference type="InterPro" id="IPR013717">
    <property type="entry name" value="PIG-P"/>
</dbReference>
<dbReference type="PANTHER" id="PTHR46346:SF1">
    <property type="entry name" value="PHOSPHATIDYLINOSITOL N-ACETYLGLUCOSAMINYLTRANSFERASE SUBUNIT P"/>
    <property type="match status" value="1"/>
</dbReference>
<feature type="domain" description="PIG-P" evidence="7">
    <location>
        <begin position="100"/>
        <end position="218"/>
    </location>
</feature>
<evidence type="ECO:0000256" key="2">
    <source>
        <dbReference type="ARBA" id="ARBA00022692"/>
    </source>
</evidence>